<gene>
    <name evidence="2" type="ORF">CLV59_105208</name>
</gene>
<evidence type="ECO:0000313" key="3">
    <source>
        <dbReference type="Proteomes" id="UP000249819"/>
    </source>
</evidence>
<dbReference type="OrthoDB" id="9861793at2"/>
<dbReference type="InterPro" id="IPR045391">
    <property type="entry name" value="DUF6520"/>
</dbReference>
<keyword evidence="1" id="KW-0732">Signal</keyword>
<dbReference type="Proteomes" id="UP000249819">
    <property type="component" value="Unassembled WGS sequence"/>
</dbReference>
<comment type="caution">
    <text evidence="2">The sequence shown here is derived from an EMBL/GenBank/DDBJ whole genome shotgun (WGS) entry which is preliminary data.</text>
</comment>
<sequence length="108" mass="11416">MKNVRLGLVALAVVAAVGGAYATRSTSANVVRAQSWFKYQPTLPGGTSTPGNYVEVTDNGGCWEGNQLCRIKVDKNPSTGLPDQTALNALQADIDAHSPIAERVVFMP</sequence>
<name>A0A327VVS7_9BACT</name>
<feature type="chain" id="PRO_5016238004" evidence="1">
    <location>
        <begin position="23"/>
        <end position="108"/>
    </location>
</feature>
<feature type="signal peptide" evidence="1">
    <location>
        <begin position="1"/>
        <end position="22"/>
    </location>
</feature>
<evidence type="ECO:0000313" key="2">
    <source>
        <dbReference type="EMBL" id="RAJ80101.1"/>
    </source>
</evidence>
<accession>A0A327VVS7</accession>
<dbReference type="RefSeq" id="WP_111593120.1">
    <property type="nucleotide sequence ID" value="NZ_QLMA01000005.1"/>
</dbReference>
<keyword evidence="3" id="KW-1185">Reference proteome</keyword>
<protein>
    <submittedName>
        <fullName evidence="2">Uncharacterized protein</fullName>
    </submittedName>
</protein>
<organism evidence="2 3">
    <name type="scientific">Chitinophaga dinghuensis</name>
    <dbReference type="NCBI Taxonomy" id="1539050"/>
    <lineage>
        <taxon>Bacteria</taxon>
        <taxon>Pseudomonadati</taxon>
        <taxon>Bacteroidota</taxon>
        <taxon>Chitinophagia</taxon>
        <taxon>Chitinophagales</taxon>
        <taxon>Chitinophagaceae</taxon>
        <taxon>Chitinophaga</taxon>
    </lineage>
</organism>
<reference evidence="2 3" key="1">
    <citation type="submission" date="2018-06" db="EMBL/GenBank/DDBJ databases">
        <title>Genomic Encyclopedia of Archaeal and Bacterial Type Strains, Phase II (KMG-II): from individual species to whole genera.</title>
        <authorList>
            <person name="Goeker M."/>
        </authorList>
    </citation>
    <scope>NUCLEOTIDE SEQUENCE [LARGE SCALE GENOMIC DNA]</scope>
    <source>
        <strain evidence="2 3">DSM 29821</strain>
    </source>
</reference>
<dbReference type="AlphaFoldDB" id="A0A327VVS7"/>
<dbReference type="Pfam" id="PF20130">
    <property type="entry name" value="DUF6520"/>
    <property type="match status" value="1"/>
</dbReference>
<evidence type="ECO:0000256" key="1">
    <source>
        <dbReference type="SAM" id="SignalP"/>
    </source>
</evidence>
<proteinExistence type="predicted"/>
<dbReference type="EMBL" id="QLMA01000005">
    <property type="protein sequence ID" value="RAJ80101.1"/>
    <property type="molecule type" value="Genomic_DNA"/>
</dbReference>